<dbReference type="PANTHER" id="PTHR43252">
    <property type="entry name" value="TRANSCRIPTIONAL REGULATOR YQJI"/>
    <property type="match status" value="1"/>
</dbReference>
<feature type="region of interest" description="Disordered" evidence="1">
    <location>
        <begin position="1"/>
        <end position="21"/>
    </location>
</feature>
<dbReference type="InterPro" id="IPR005149">
    <property type="entry name" value="Tscrpt_reg_PadR_N"/>
</dbReference>
<name>A0ABR6V8J5_9PSED</name>
<evidence type="ECO:0000313" key="4">
    <source>
        <dbReference type="Proteomes" id="UP000628086"/>
    </source>
</evidence>
<dbReference type="Pfam" id="PF03551">
    <property type="entry name" value="PadR"/>
    <property type="match status" value="1"/>
</dbReference>
<sequence length="180" mass="19997">MRDPAAHDPFERRPGRGERGPRVFAPGDLKLLMLSMLAEQPGHGYDLIRQIESLFDGNYTPSPGVIYPTLNFLEEAELISGQVEGSKRLYVITEAGRNALSEQAIALDGVRMRIEVSKRALRGHDRPPEIHEAVGNLRHALHMHSGRWTAEEIERVRNLLNDTAKAIASGPADPVTENHP</sequence>
<feature type="domain" description="Transcription regulator PadR N-terminal" evidence="2">
    <location>
        <begin position="33"/>
        <end position="101"/>
    </location>
</feature>
<accession>A0ABR6V8J5</accession>
<dbReference type="Proteomes" id="UP000628086">
    <property type="component" value="Unassembled WGS sequence"/>
</dbReference>
<comment type="caution">
    <text evidence="3">The sequence shown here is derived from an EMBL/GenBank/DDBJ whole genome shotgun (WGS) entry which is preliminary data.</text>
</comment>
<evidence type="ECO:0000313" key="3">
    <source>
        <dbReference type="EMBL" id="MBC3476796.1"/>
    </source>
</evidence>
<reference evidence="3 4" key="1">
    <citation type="journal article" date="2020" name="Microorganisms">
        <title>Reliable Identification of Environmental Pseudomonas Isolates Using the rpoD Gene.</title>
        <authorList>
            <consortium name="The Broad Institute Genome Sequencing Platform"/>
            <person name="Girard L."/>
            <person name="Lood C."/>
            <person name="Rokni-Zadeh H."/>
            <person name="van Noort V."/>
            <person name="Lavigne R."/>
            <person name="De Mot R."/>
        </authorList>
    </citation>
    <scope>NUCLEOTIDE SEQUENCE [LARGE SCALE GENOMIC DNA]</scope>
    <source>
        <strain evidence="3 4">RW7P2</strain>
    </source>
</reference>
<dbReference type="SUPFAM" id="SSF46785">
    <property type="entry name" value="Winged helix' DNA-binding domain"/>
    <property type="match status" value="1"/>
</dbReference>
<dbReference type="Gene3D" id="1.10.10.10">
    <property type="entry name" value="Winged helix-like DNA-binding domain superfamily/Winged helix DNA-binding domain"/>
    <property type="match status" value="1"/>
</dbReference>
<evidence type="ECO:0000259" key="2">
    <source>
        <dbReference type="Pfam" id="PF03551"/>
    </source>
</evidence>
<gene>
    <name evidence="3" type="ORF">HU747_14495</name>
</gene>
<dbReference type="PANTHER" id="PTHR43252:SF7">
    <property type="entry name" value="TRANSCRIPTIONAL REGULATOR YQJI"/>
    <property type="match status" value="1"/>
</dbReference>
<organism evidence="3 4">
    <name type="scientific">Pseudomonas taiwanensis</name>
    <dbReference type="NCBI Taxonomy" id="470150"/>
    <lineage>
        <taxon>Bacteria</taxon>
        <taxon>Pseudomonadati</taxon>
        <taxon>Pseudomonadota</taxon>
        <taxon>Gammaproteobacteria</taxon>
        <taxon>Pseudomonadales</taxon>
        <taxon>Pseudomonadaceae</taxon>
        <taxon>Pseudomonas</taxon>
    </lineage>
</organism>
<dbReference type="InterPro" id="IPR036388">
    <property type="entry name" value="WH-like_DNA-bd_sf"/>
</dbReference>
<dbReference type="RefSeq" id="WP_023378994.1">
    <property type="nucleotide sequence ID" value="NZ_JABWRR010000006.1"/>
</dbReference>
<protein>
    <submittedName>
        <fullName evidence="3">PadR family transcriptional regulator</fullName>
    </submittedName>
</protein>
<evidence type="ECO:0000256" key="1">
    <source>
        <dbReference type="SAM" id="MobiDB-lite"/>
    </source>
</evidence>
<keyword evidence="4" id="KW-1185">Reference proteome</keyword>
<dbReference type="EMBL" id="JABWRS010000010">
    <property type="protein sequence ID" value="MBC3476796.1"/>
    <property type="molecule type" value="Genomic_DNA"/>
</dbReference>
<proteinExistence type="predicted"/>
<dbReference type="InterPro" id="IPR036390">
    <property type="entry name" value="WH_DNA-bd_sf"/>
</dbReference>